<proteinExistence type="predicted"/>
<accession>A0A0V1M1B1</accession>
<dbReference type="Proteomes" id="UP000054843">
    <property type="component" value="Unassembled WGS sequence"/>
</dbReference>
<comment type="caution">
    <text evidence="2">The sequence shown here is derived from an EMBL/GenBank/DDBJ whole genome shotgun (WGS) entry which is preliminary data.</text>
</comment>
<feature type="transmembrane region" description="Helical" evidence="1">
    <location>
        <begin position="48"/>
        <end position="68"/>
    </location>
</feature>
<reference evidence="2 3" key="1">
    <citation type="submission" date="2015-01" db="EMBL/GenBank/DDBJ databases">
        <title>Evolution of Trichinella species and genotypes.</title>
        <authorList>
            <person name="Korhonen P.K."/>
            <person name="Edoardo P."/>
            <person name="Giuseppe L.R."/>
            <person name="Gasser R.B."/>
        </authorList>
    </citation>
    <scope>NUCLEOTIDE SEQUENCE [LARGE SCALE GENOMIC DNA]</scope>
    <source>
        <strain evidence="2">ISS1980</strain>
    </source>
</reference>
<organism evidence="2 3">
    <name type="scientific">Trichinella papuae</name>
    <dbReference type="NCBI Taxonomy" id="268474"/>
    <lineage>
        <taxon>Eukaryota</taxon>
        <taxon>Metazoa</taxon>
        <taxon>Ecdysozoa</taxon>
        <taxon>Nematoda</taxon>
        <taxon>Enoplea</taxon>
        <taxon>Dorylaimia</taxon>
        <taxon>Trichinellida</taxon>
        <taxon>Trichinellidae</taxon>
        <taxon>Trichinella</taxon>
    </lineage>
</organism>
<dbReference type="AlphaFoldDB" id="A0A0V1M1B1"/>
<name>A0A0V1M1B1_9BILA</name>
<protein>
    <submittedName>
        <fullName evidence="2">Uncharacterized protein</fullName>
    </submittedName>
</protein>
<evidence type="ECO:0000313" key="2">
    <source>
        <dbReference type="EMBL" id="KRZ65166.1"/>
    </source>
</evidence>
<sequence length="125" mass="14449">MKNLSRSTSANRIFSNVPTPTLTSLDERTQLTNERFDPTYPPSAHGSWLAPILFFLLHVYYGSLRVYVFNWDPRGTAYLLSSFDLLRAVRDPLRAVRNLLRVVRDPLRAIRVFTIILFTFISVNC</sequence>
<keyword evidence="3" id="KW-1185">Reference proteome</keyword>
<dbReference type="EMBL" id="JYDO01000482">
    <property type="protein sequence ID" value="KRZ65166.1"/>
    <property type="molecule type" value="Genomic_DNA"/>
</dbReference>
<keyword evidence="1" id="KW-1133">Transmembrane helix</keyword>
<evidence type="ECO:0000256" key="1">
    <source>
        <dbReference type="SAM" id="Phobius"/>
    </source>
</evidence>
<dbReference type="OrthoDB" id="5920120at2759"/>
<keyword evidence="1" id="KW-0472">Membrane</keyword>
<gene>
    <name evidence="2" type="ORF">T10_9633</name>
</gene>
<evidence type="ECO:0000313" key="3">
    <source>
        <dbReference type="Proteomes" id="UP000054843"/>
    </source>
</evidence>
<keyword evidence="1" id="KW-0812">Transmembrane</keyword>